<evidence type="ECO:0000256" key="5">
    <source>
        <dbReference type="ARBA" id="ARBA00022553"/>
    </source>
</evidence>
<evidence type="ECO:0000256" key="10">
    <source>
        <dbReference type="ARBA" id="ARBA00022840"/>
    </source>
</evidence>
<evidence type="ECO:0000256" key="6">
    <source>
        <dbReference type="ARBA" id="ARBA00022679"/>
    </source>
</evidence>
<dbReference type="Pfam" id="PF00512">
    <property type="entry name" value="HisKA"/>
    <property type="match status" value="1"/>
</dbReference>
<protein>
    <recommendedName>
        <fullName evidence="3">histidine kinase</fullName>
        <ecNumber evidence="3">2.7.13.3</ecNumber>
    </recommendedName>
</protein>
<evidence type="ECO:0000256" key="8">
    <source>
        <dbReference type="ARBA" id="ARBA00022741"/>
    </source>
</evidence>
<gene>
    <name evidence="16" type="ORF">FDK22_02720</name>
</gene>
<dbReference type="PANTHER" id="PTHR45528:SF1">
    <property type="entry name" value="SENSOR HISTIDINE KINASE CPXA"/>
    <property type="match status" value="1"/>
</dbReference>
<keyword evidence="13 14" id="KW-0472">Membrane</keyword>
<evidence type="ECO:0000256" key="2">
    <source>
        <dbReference type="ARBA" id="ARBA00004651"/>
    </source>
</evidence>
<evidence type="ECO:0000256" key="12">
    <source>
        <dbReference type="ARBA" id="ARBA00023012"/>
    </source>
</evidence>
<dbReference type="Pfam" id="PF17200">
    <property type="entry name" value="sCache_2"/>
    <property type="match status" value="1"/>
</dbReference>
<evidence type="ECO:0000256" key="7">
    <source>
        <dbReference type="ARBA" id="ARBA00022692"/>
    </source>
</evidence>
<evidence type="ECO:0000256" key="3">
    <source>
        <dbReference type="ARBA" id="ARBA00012438"/>
    </source>
</evidence>
<evidence type="ECO:0000256" key="14">
    <source>
        <dbReference type="SAM" id="Phobius"/>
    </source>
</evidence>
<dbReference type="InterPro" id="IPR003594">
    <property type="entry name" value="HATPase_dom"/>
</dbReference>
<feature type="transmembrane region" description="Helical" evidence="14">
    <location>
        <begin position="207"/>
        <end position="229"/>
    </location>
</feature>
<keyword evidence="10" id="KW-0067">ATP-binding</keyword>
<proteinExistence type="predicted"/>
<keyword evidence="12" id="KW-0902">Two-component regulatory system</keyword>
<dbReference type="CDD" id="cd00082">
    <property type="entry name" value="HisKA"/>
    <property type="match status" value="1"/>
</dbReference>
<dbReference type="AlphaFoldDB" id="A0A5R8Y4D2"/>
<evidence type="ECO:0000259" key="15">
    <source>
        <dbReference type="PROSITE" id="PS50109"/>
    </source>
</evidence>
<keyword evidence="11 14" id="KW-1133">Transmembrane helix</keyword>
<comment type="subcellular location">
    <subcellularLocation>
        <location evidence="2">Cell membrane</location>
        <topology evidence="2">Multi-pass membrane protein</topology>
    </subcellularLocation>
</comment>
<name>A0A5R8Y4D2_9BACT</name>
<keyword evidence="4" id="KW-1003">Cell membrane</keyword>
<dbReference type="InterPro" id="IPR050398">
    <property type="entry name" value="HssS/ArlS-like"/>
</dbReference>
<dbReference type="EMBL" id="VANU01000001">
    <property type="protein sequence ID" value="TLP40945.1"/>
    <property type="molecule type" value="Genomic_DNA"/>
</dbReference>
<dbReference type="GO" id="GO:0005524">
    <property type="term" value="F:ATP binding"/>
    <property type="evidence" value="ECO:0007669"/>
    <property type="project" value="UniProtKB-KW"/>
</dbReference>
<feature type="domain" description="Histidine kinase" evidence="15">
    <location>
        <begin position="319"/>
        <end position="523"/>
    </location>
</feature>
<accession>A0A5R8Y4D2</accession>
<dbReference type="InterPro" id="IPR036097">
    <property type="entry name" value="HisK_dim/P_sf"/>
</dbReference>
<dbReference type="InterPro" id="IPR033480">
    <property type="entry name" value="sCache_2"/>
</dbReference>
<dbReference type="GO" id="GO:0005886">
    <property type="term" value="C:plasma membrane"/>
    <property type="evidence" value="ECO:0007669"/>
    <property type="project" value="UniProtKB-SubCell"/>
</dbReference>
<dbReference type="SMART" id="SM00388">
    <property type="entry name" value="HisKA"/>
    <property type="match status" value="1"/>
</dbReference>
<dbReference type="GO" id="GO:0000155">
    <property type="term" value="F:phosphorelay sensor kinase activity"/>
    <property type="evidence" value="ECO:0007669"/>
    <property type="project" value="InterPro"/>
</dbReference>
<dbReference type="OrthoDB" id="9761634at2"/>
<reference evidence="16 17" key="1">
    <citation type="submission" date="2019-05" db="EMBL/GenBank/DDBJ databases">
        <title>Arcobacter sp. nov., isolated from sea sediment.</title>
        <authorList>
            <person name="Kim W."/>
        </authorList>
    </citation>
    <scope>NUCLEOTIDE SEQUENCE [LARGE SCALE GENOMIC DNA]</scope>
    <source>
        <strain evidence="16 17">CAU 1517</strain>
    </source>
</reference>
<dbReference type="EC" id="2.7.13.3" evidence="3"/>
<dbReference type="RefSeq" id="WP_138151347.1">
    <property type="nucleotide sequence ID" value="NZ_VANU01000001.1"/>
</dbReference>
<dbReference type="SUPFAM" id="SSF55874">
    <property type="entry name" value="ATPase domain of HSP90 chaperone/DNA topoisomerase II/histidine kinase"/>
    <property type="match status" value="1"/>
</dbReference>
<evidence type="ECO:0000313" key="17">
    <source>
        <dbReference type="Proteomes" id="UP000308901"/>
    </source>
</evidence>
<evidence type="ECO:0000256" key="11">
    <source>
        <dbReference type="ARBA" id="ARBA00022989"/>
    </source>
</evidence>
<dbReference type="PROSITE" id="PS50109">
    <property type="entry name" value="HIS_KIN"/>
    <property type="match status" value="1"/>
</dbReference>
<dbReference type="Proteomes" id="UP000308901">
    <property type="component" value="Unassembled WGS sequence"/>
</dbReference>
<keyword evidence="7 14" id="KW-0812">Transmembrane</keyword>
<sequence length="527" mass="62328">MIKAKSLYHLILYSIIFIVILTSSFTFIIIENAFDEFQEKIEIIKNDHASKKKELIKEDIKKTLKFIEYYHKKFKGIKPEEEIKSDLLNAIELMRDTKDVNDYIFVYDFDGTLLYYPISNVKIGQNLYEFTDPSGKKVIKEIIEVSQKKEGGFVQYIWYKPVIKDDALKISYALSYKPWNWTIGTGIYLDEIEEIVKQKKIEYDEKISNYILQILSLTIMLVLYSIFIYKNATLLIVNDVKEIGKYFKETQTNDTRINQDRLIFGEFKVIANYAYDAMHNIKDKTHMLEDLNKNLQETVEHQTKELTYLIESQKKFLKNSVHEVNTPLAIIRTNIDLLKMHTPDNKYISNIESGAKIIQYIYDDLSYLIKKDRVEYPKEYINFSEYLKERLNFFDGIAIANDLEFINNIDEDIYIKFNKTELQRIVDNNISNSIKYSYAKSGIYIRLTYFNDEYVEFSVKTNSDKIESTDMIFDDFYRENNSRGGFGLGLRIVKEICDKNLVIINLDSNDKYTKFTYRFKINEDITS</sequence>
<feature type="transmembrane region" description="Helical" evidence="14">
    <location>
        <begin position="6"/>
        <end position="30"/>
    </location>
</feature>
<evidence type="ECO:0000256" key="1">
    <source>
        <dbReference type="ARBA" id="ARBA00000085"/>
    </source>
</evidence>
<keyword evidence="17" id="KW-1185">Reference proteome</keyword>
<dbReference type="PANTHER" id="PTHR45528">
    <property type="entry name" value="SENSOR HISTIDINE KINASE CPXA"/>
    <property type="match status" value="1"/>
</dbReference>
<dbReference type="Gene3D" id="1.10.287.130">
    <property type="match status" value="1"/>
</dbReference>
<keyword evidence="8" id="KW-0547">Nucleotide-binding</keyword>
<dbReference type="Gene3D" id="3.30.565.10">
    <property type="entry name" value="Histidine kinase-like ATPase, C-terminal domain"/>
    <property type="match status" value="1"/>
</dbReference>
<evidence type="ECO:0000256" key="13">
    <source>
        <dbReference type="ARBA" id="ARBA00023136"/>
    </source>
</evidence>
<comment type="catalytic activity">
    <reaction evidence="1">
        <text>ATP + protein L-histidine = ADP + protein N-phospho-L-histidine.</text>
        <dbReference type="EC" id="2.7.13.3"/>
    </reaction>
</comment>
<dbReference type="Gene3D" id="3.30.450.20">
    <property type="entry name" value="PAS domain"/>
    <property type="match status" value="1"/>
</dbReference>
<evidence type="ECO:0000256" key="4">
    <source>
        <dbReference type="ARBA" id="ARBA00022475"/>
    </source>
</evidence>
<keyword evidence="5" id="KW-0597">Phosphoprotein</keyword>
<comment type="caution">
    <text evidence="16">The sequence shown here is derived from an EMBL/GenBank/DDBJ whole genome shotgun (WGS) entry which is preliminary data.</text>
</comment>
<dbReference type="SMART" id="SM00387">
    <property type="entry name" value="HATPase_c"/>
    <property type="match status" value="1"/>
</dbReference>
<evidence type="ECO:0000256" key="9">
    <source>
        <dbReference type="ARBA" id="ARBA00022777"/>
    </source>
</evidence>
<dbReference type="Pfam" id="PF02518">
    <property type="entry name" value="HATPase_c"/>
    <property type="match status" value="1"/>
</dbReference>
<dbReference type="InterPro" id="IPR003661">
    <property type="entry name" value="HisK_dim/P_dom"/>
</dbReference>
<dbReference type="InterPro" id="IPR036890">
    <property type="entry name" value="HATPase_C_sf"/>
</dbReference>
<dbReference type="SMART" id="SM01049">
    <property type="entry name" value="Cache_2"/>
    <property type="match status" value="1"/>
</dbReference>
<dbReference type="InterPro" id="IPR005467">
    <property type="entry name" value="His_kinase_dom"/>
</dbReference>
<dbReference type="SUPFAM" id="SSF47384">
    <property type="entry name" value="Homodimeric domain of signal transducing histidine kinase"/>
    <property type="match status" value="1"/>
</dbReference>
<keyword evidence="9 16" id="KW-0418">Kinase</keyword>
<evidence type="ECO:0000313" key="16">
    <source>
        <dbReference type="EMBL" id="TLP40945.1"/>
    </source>
</evidence>
<keyword evidence="6" id="KW-0808">Transferase</keyword>
<organism evidence="16 17">
    <name type="scientific">Arcobacter arenosus</name>
    <dbReference type="NCBI Taxonomy" id="2576037"/>
    <lineage>
        <taxon>Bacteria</taxon>
        <taxon>Pseudomonadati</taxon>
        <taxon>Campylobacterota</taxon>
        <taxon>Epsilonproteobacteria</taxon>
        <taxon>Campylobacterales</taxon>
        <taxon>Arcobacteraceae</taxon>
        <taxon>Arcobacter</taxon>
    </lineage>
</organism>